<feature type="compositionally biased region" description="Basic and acidic residues" evidence="1">
    <location>
        <begin position="268"/>
        <end position="283"/>
    </location>
</feature>
<evidence type="ECO:0000256" key="1">
    <source>
        <dbReference type="SAM" id="MobiDB-lite"/>
    </source>
</evidence>
<accession>A0A1L7WW65</accession>
<evidence type="ECO:0000313" key="3">
    <source>
        <dbReference type="Proteomes" id="UP000184330"/>
    </source>
</evidence>
<dbReference type="AlphaFoldDB" id="A0A1L7WW65"/>
<name>A0A1L7WW65_9HELO</name>
<dbReference type="Proteomes" id="UP000184330">
    <property type="component" value="Unassembled WGS sequence"/>
</dbReference>
<dbReference type="OrthoDB" id="4630416at2759"/>
<dbReference type="EMBL" id="FJOG01000009">
    <property type="protein sequence ID" value="CZR56983.1"/>
    <property type="molecule type" value="Genomic_DNA"/>
</dbReference>
<organism evidence="2 3">
    <name type="scientific">Phialocephala subalpina</name>
    <dbReference type="NCBI Taxonomy" id="576137"/>
    <lineage>
        <taxon>Eukaryota</taxon>
        <taxon>Fungi</taxon>
        <taxon>Dikarya</taxon>
        <taxon>Ascomycota</taxon>
        <taxon>Pezizomycotina</taxon>
        <taxon>Leotiomycetes</taxon>
        <taxon>Helotiales</taxon>
        <taxon>Mollisiaceae</taxon>
        <taxon>Phialocephala</taxon>
        <taxon>Phialocephala fortinii species complex</taxon>
    </lineage>
</organism>
<gene>
    <name evidence="2" type="ORF">PAC_06872</name>
</gene>
<proteinExistence type="predicted"/>
<keyword evidence="3" id="KW-1185">Reference proteome</keyword>
<reference evidence="2 3" key="1">
    <citation type="submission" date="2016-03" db="EMBL/GenBank/DDBJ databases">
        <authorList>
            <person name="Ploux O."/>
        </authorList>
    </citation>
    <scope>NUCLEOTIDE SEQUENCE [LARGE SCALE GENOMIC DNA]</scope>
    <source>
        <strain evidence="2 3">UAMH 11012</strain>
    </source>
</reference>
<protein>
    <submittedName>
        <fullName evidence="2">Uncharacterized protein</fullName>
    </submittedName>
</protein>
<evidence type="ECO:0000313" key="2">
    <source>
        <dbReference type="EMBL" id="CZR56983.1"/>
    </source>
</evidence>
<feature type="region of interest" description="Disordered" evidence="1">
    <location>
        <begin position="264"/>
        <end position="286"/>
    </location>
</feature>
<sequence>MAYLYPIVIPPFEYTHKAIKYTCCGEGLYKDGYDYYPHAEKLIPPNSAKAEPRELEKKPQAYWKGQYAFTDGIMKEDPKRYLADAFPKGATGRPLSLDIVVLKLGLDDLPKFSNAAGDGRLTAVSIAAPWASSKEPSQGHWLVFGRNSKAVLDEGDRHRREKYPKDQKYHYGATKEVKSPALKQTSKSPQMSANQGMKPPVIIIRSNAEDKTNGNENRCSSCKWGSDSPLTLDLYLQTSGGKQQVYCMFNFGVIEGTMRFEGPIPVPKSEKGEVDSKTRKREDMEDEDLDMGLLPSYAENHLPHDYSEKDFFLGVQAYSKAANLQISMAGF</sequence>